<keyword evidence="2" id="KW-1185">Reference proteome</keyword>
<organism evidence="1 2">
    <name type="scientific">Streptantibioticus parmotrematis</name>
    <dbReference type="NCBI Taxonomy" id="2873249"/>
    <lineage>
        <taxon>Bacteria</taxon>
        <taxon>Bacillati</taxon>
        <taxon>Actinomycetota</taxon>
        <taxon>Actinomycetes</taxon>
        <taxon>Kitasatosporales</taxon>
        <taxon>Streptomycetaceae</taxon>
        <taxon>Streptantibioticus</taxon>
    </lineage>
</organism>
<sequence>MDSISWLRPEYKGREDELINLAAGADLVGVTRSAVSNWTKRHAHFPKVALLTGIGDRRNKYVPRDEFLAFAHAQLTKKRTSTGRSTPRRPTTAIRAAEVAHSERQIVRLTELETRQAAALASTRRVLREHRKTLKRARQG</sequence>
<proteinExistence type="predicted"/>
<reference evidence="1 2" key="1">
    <citation type="submission" date="2021-08" db="EMBL/GenBank/DDBJ databases">
        <title>Streptomyces sp. PTM05 isolated from lichen.</title>
        <authorList>
            <person name="Somphong A."/>
            <person name="Phongsopitanun W."/>
            <person name="Tanasupawat S."/>
        </authorList>
    </citation>
    <scope>NUCLEOTIDE SEQUENCE [LARGE SCALE GENOMIC DNA]</scope>
    <source>
        <strain evidence="1 2">Ptm05</strain>
    </source>
</reference>
<dbReference type="RefSeq" id="WP_222975598.1">
    <property type="nucleotide sequence ID" value="NZ_JAINVZ010000004.1"/>
</dbReference>
<evidence type="ECO:0000313" key="1">
    <source>
        <dbReference type="EMBL" id="MBY8884825.1"/>
    </source>
</evidence>
<comment type="caution">
    <text evidence="1">The sequence shown here is derived from an EMBL/GenBank/DDBJ whole genome shotgun (WGS) entry which is preliminary data.</text>
</comment>
<evidence type="ECO:0008006" key="3">
    <source>
        <dbReference type="Google" id="ProtNLM"/>
    </source>
</evidence>
<protein>
    <recommendedName>
        <fullName evidence="3">Helix-turn-helix domain-containing protein</fullName>
    </recommendedName>
</protein>
<gene>
    <name evidence="1" type="ORF">K7472_08190</name>
</gene>
<dbReference type="Proteomes" id="UP001198565">
    <property type="component" value="Unassembled WGS sequence"/>
</dbReference>
<dbReference type="EMBL" id="JAINVZ010000004">
    <property type="protein sequence ID" value="MBY8884825.1"/>
    <property type="molecule type" value="Genomic_DNA"/>
</dbReference>
<accession>A0ABS7QNR6</accession>
<name>A0ABS7QNR6_9ACTN</name>
<evidence type="ECO:0000313" key="2">
    <source>
        <dbReference type="Proteomes" id="UP001198565"/>
    </source>
</evidence>